<accession>A0ACB7EPX0</accession>
<evidence type="ECO:0000313" key="1">
    <source>
        <dbReference type="EMBL" id="KAG8004119.1"/>
    </source>
</evidence>
<dbReference type="EMBL" id="CM024791">
    <property type="protein sequence ID" value="KAG8004119.1"/>
    <property type="molecule type" value="Genomic_DNA"/>
</dbReference>
<reference evidence="1" key="1">
    <citation type="submission" date="2020-04" db="EMBL/GenBank/DDBJ databases">
        <title>A chromosome-scale assembly and high-density genetic map of the yellow drum (Nibea albiflora) genome.</title>
        <authorList>
            <person name="Xu D."/>
            <person name="Zhang W."/>
            <person name="Chen R."/>
            <person name="Tan P."/>
            <person name="Wang L."/>
            <person name="Song H."/>
            <person name="Tian L."/>
            <person name="Zhu Q."/>
            <person name="Wang B."/>
        </authorList>
    </citation>
    <scope>NUCLEOTIDE SEQUENCE</scope>
    <source>
        <strain evidence="1">ZJHYS-2018</strain>
    </source>
</reference>
<sequence length="70" mass="8015">MLTPYEPVRSLRSSGGTLLIVSRSRLKTRGDRASSITAPRLWKNLREEVRLAQGSLILLNHSLKLFFFFL</sequence>
<comment type="caution">
    <text evidence="1">The sequence shown here is derived from an EMBL/GenBank/DDBJ whole genome shotgun (WGS) entry which is preliminary data.</text>
</comment>
<gene>
    <name evidence="1" type="ORF">GBF38_008225</name>
</gene>
<dbReference type="Proteomes" id="UP000805704">
    <property type="component" value="Chromosome 3"/>
</dbReference>
<name>A0ACB7EPX0_NIBAL</name>
<protein>
    <submittedName>
        <fullName evidence="1">Uncharacterized protein</fullName>
    </submittedName>
</protein>
<evidence type="ECO:0000313" key="2">
    <source>
        <dbReference type="Proteomes" id="UP000805704"/>
    </source>
</evidence>
<proteinExistence type="predicted"/>
<organism evidence="1 2">
    <name type="scientific">Nibea albiflora</name>
    <name type="common">Yellow drum</name>
    <name type="synonym">Corvina albiflora</name>
    <dbReference type="NCBI Taxonomy" id="240163"/>
    <lineage>
        <taxon>Eukaryota</taxon>
        <taxon>Metazoa</taxon>
        <taxon>Chordata</taxon>
        <taxon>Craniata</taxon>
        <taxon>Vertebrata</taxon>
        <taxon>Euteleostomi</taxon>
        <taxon>Actinopterygii</taxon>
        <taxon>Neopterygii</taxon>
        <taxon>Teleostei</taxon>
        <taxon>Neoteleostei</taxon>
        <taxon>Acanthomorphata</taxon>
        <taxon>Eupercaria</taxon>
        <taxon>Sciaenidae</taxon>
        <taxon>Nibea</taxon>
    </lineage>
</organism>
<keyword evidence="2" id="KW-1185">Reference proteome</keyword>